<dbReference type="InterPro" id="IPR013536">
    <property type="entry name" value="WLM_dom"/>
</dbReference>
<dbReference type="SUPFAM" id="SSF90209">
    <property type="entry name" value="Ran binding protein zinc finger-like"/>
    <property type="match status" value="1"/>
</dbReference>
<dbReference type="InParanoid" id="A0A0C3KBA3"/>
<dbReference type="InterPro" id="IPR053000">
    <property type="entry name" value="WSS1-like_metalloprotease"/>
</dbReference>
<organism evidence="8 9">
    <name type="scientific">Pisolithus tinctorius Marx 270</name>
    <dbReference type="NCBI Taxonomy" id="870435"/>
    <lineage>
        <taxon>Eukaryota</taxon>
        <taxon>Fungi</taxon>
        <taxon>Dikarya</taxon>
        <taxon>Basidiomycota</taxon>
        <taxon>Agaricomycotina</taxon>
        <taxon>Agaricomycetes</taxon>
        <taxon>Agaricomycetidae</taxon>
        <taxon>Boletales</taxon>
        <taxon>Sclerodermatineae</taxon>
        <taxon>Pisolithaceae</taxon>
        <taxon>Pisolithus</taxon>
    </lineage>
</organism>
<dbReference type="InterPro" id="IPR001876">
    <property type="entry name" value="Znf_RanBP2"/>
</dbReference>
<feature type="domain" description="RanBP2-type" evidence="6">
    <location>
        <begin position="269"/>
        <end position="306"/>
    </location>
</feature>
<dbReference type="OrthoDB" id="261960at2759"/>
<dbReference type="GO" id="GO:0008270">
    <property type="term" value="F:zinc ion binding"/>
    <property type="evidence" value="ECO:0007669"/>
    <property type="project" value="UniProtKB-KW"/>
</dbReference>
<evidence type="ECO:0000256" key="2">
    <source>
        <dbReference type="ARBA" id="ARBA00022771"/>
    </source>
</evidence>
<dbReference type="PANTHER" id="PTHR46622:SF1">
    <property type="entry name" value="DNA-DEPENDENT METALLOPROTEASE WSS1"/>
    <property type="match status" value="1"/>
</dbReference>
<dbReference type="Gene3D" id="2.30.30.380">
    <property type="entry name" value="Zn-finger domain of Sec23/24"/>
    <property type="match status" value="1"/>
</dbReference>
<dbReference type="STRING" id="870435.A0A0C3KBA3"/>
<keyword evidence="2 4" id="KW-0863">Zinc-finger</keyword>
<dbReference type="PROSITE" id="PS50199">
    <property type="entry name" value="ZF_RANBP2_2"/>
    <property type="match status" value="1"/>
</dbReference>
<evidence type="ECO:0000256" key="5">
    <source>
        <dbReference type="SAM" id="MobiDB-lite"/>
    </source>
</evidence>
<reference evidence="9" key="2">
    <citation type="submission" date="2015-01" db="EMBL/GenBank/DDBJ databases">
        <title>Evolutionary Origins and Diversification of the Mycorrhizal Mutualists.</title>
        <authorList>
            <consortium name="DOE Joint Genome Institute"/>
            <consortium name="Mycorrhizal Genomics Consortium"/>
            <person name="Kohler A."/>
            <person name="Kuo A."/>
            <person name="Nagy L.G."/>
            <person name="Floudas D."/>
            <person name="Copeland A."/>
            <person name="Barry K.W."/>
            <person name="Cichocki N."/>
            <person name="Veneault-Fourrey C."/>
            <person name="LaButti K."/>
            <person name="Lindquist E.A."/>
            <person name="Lipzen A."/>
            <person name="Lundell T."/>
            <person name="Morin E."/>
            <person name="Murat C."/>
            <person name="Riley R."/>
            <person name="Ohm R."/>
            <person name="Sun H."/>
            <person name="Tunlid A."/>
            <person name="Henrissat B."/>
            <person name="Grigoriev I.V."/>
            <person name="Hibbett D.S."/>
            <person name="Martin F."/>
        </authorList>
    </citation>
    <scope>NUCLEOTIDE SEQUENCE [LARGE SCALE GENOMIC DNA]</scope>
    <source>
        <strain evidence="9">Marx 270</strain>
    </source>
</reference>
<feature type="compositionally biased region" description="Polar residues" evidence="5">
    <location>
        <begin position="268"/>
        <end position="277"/>
    </location>
</feature>
<evidence type="ECO:0000256" key="1">
    <source>
        <dbReference type="ARBA" id="ARBA00022723"/>
    </source>
</evidence>
<evidence type="ECO:0008006" key="10">
    <source>
        <dbReference type="Google" id="ProtNLM"/>
    </source>
</evidence>
<evidence type="ECO:0000259" key="6">
    <source>
        <dbReference type="PROSITE" id="PS50199"/>
    </source>
</evidence>
<dbReference type="PROSITE" id="PS51397">
    <property type="entry name" value="WLM"/>
    <property type="match status" value="1"/>
</dbReference>
<dbReference type="InterPro" id="IPR036443">
    <property type="entry name" value="Znf_RanBP2_sf"/>
</dbReference>
<keyword evidence="9" id="KW-1185">Reference proteome</keyword>
<sequence>MPDVFVQSFTHLKDMPKAERALPMLQRVASLVKPIMRKHGWVLPVLSEFFPESTNLLGLNVNGGEKILLRLRPAWASDTFLEEDQVVRVMLHELTHNVHGPHDERFYQFLAGLEDEYDALQRSGYAGEGFFSPGHRLGTGVSHNLPAHLARAKAADAAEKRQNLQAIFRGGGRLGGRNTVLNNLSPRELAARAAERRKRDELECGSGQVALREAAKAAKGSVQTEALDLTGDDILTTAVSMPKPANESSRKPSSVGRSQDLGRHQNRLRSGSTSTSIDKQWSCPLCTLINDGITLQCGACLAERPSDMSSEWTCLVCGEGGISHQFWSCQFCGTIKSQSVLG</sequence>
<evidence type="ECO:0000256" key="3">
    <source>
        <dbReference type="ARBA" id="ARBA00022833"/>
    </source>
</evidence>
<feature type="domain" description="WLM" evidence="7">
    <location>
        <begin position="1"/>
        <end position="199"/>
    </location>
</feature>
<accession>A0A0C3KBA3</accession>
<evidence type="ECO:0000256" key="4">
    <source>
        <dbReference type="PROSITE-ProRule" id="PRU00322"/>
    </source>
</evidence>
<protein>
    <recommendedName>
        <fullName evidence="10">WLM domain-containing protein</fullName>
    </recommendedName>
</protein>
<evidence type="ECO:0000313" key="8">
    <source>
        <dbReference type="EMBL" id="KIO06902.1"/>
    </source>
</evidence>
<dbReference type="EMBL" id="KN831961">
    <property type="protein sequence ID" value="KIO06902.1"/>
    <property type="molecule type" value="Genomic_DNA"/>
</dbReference>
<dbReference type="Proteomes" id="UP000054217">
    <property type="component" value="Unassembled WGS sequence"/>
</dbReference>
<evidence type="ECO:0000259" key="7">
    <source>
        <dbReference type="PROSITE" id="PS51397"/>
    </source>
</evidence>
<keyword evidence="3" id="KW-0862">Zinc</keyword>
<keyword evidence="1" id="KW-0479">Metal-binding</keyword>
<dbReference type="Pfam" id="PF08325">
    <property type="entry name" value="WLM"/>
    <property type="match status" value="1"/>
</dbReference>
<dbReference type="AlphaFoldDB" id="A0A0C3KBA3"/>
<dbReference type="GO" id="GO:0008237">
    <property type="term" value="F:metallopeptidase activity"/>
    <property type="evidence" value="ECO:0007669"/>
    <property type="project" value="TreeGrafter"/>
</dbReference>
<gene>
    <name evidence="8" type="ORF">M404DRAFT_998331</name>
</gene>
<feature type="region of interest" description="Disordered" evidence="5">
    <location>
        <begin position="240"/>
        <end position="277"/>
    </location>
</feature>
<proteinExistence type="predicted"/>
<dbReference type="PROSITE" id="PS01358">
    <property type="entry name" value="ZF_RANBP2_1"/>
    <property type="match status" value="1"/>
</dbReference>
<name>A0A0C3KBA3_PISTI</name>
<evidence type="ECO:0000313" key="9">
    <source>
        <dbReference type="Proteomes" id="UP000054217"/>
    </source>
</evidence>
<dbReference type="PANTHER" id="PTHR46622">
    <property type="entry name" value="DNA-DEPENDENT METALLOPROTEASE WSS1"/>
    <property type="match status" value="1"/>
</dbReference>
<dbReference type="GO" id="GO:0005634">
    <property type="term" value="C:nucleus"/>
    <property type="evidence" value="ECO:0007669"/>
    <property type="project" value="TreeGrafter"/>
</dbReference>
<reference evidence="8 9" key="1">
    <citation type="submission" date="2014-04" db="EMBL/GenBank/DDBJ databases">
        <authorList>
            <consortium name="DOE Joint Genome Institute"/>
            <person name="Kuo A."/>
            <person name="Kohler A."/>
            <person name="Costa M.D."/>
            <person name="Nagy L.G."/>
            <person name="Floudas D."/>
            <person name="Copeland A."/>
            <person name="Barry K.W."/>
            <person name="Cichocki N."/>
            <person name="Veneault-Fourrey C."/>
            <person name="LaButti K."/>
            <person name="Lindquist E.A."/>
            <person name="Lipzen A."/>
            <person name="Lundell T."/>
            <person name="Morin E."/>
            <person name="Murat C."/>
            <person name="Sun H."/>
            <person name="Tunlid A."/>
            <person name="Henrissat B."/>
            <person name="Grigoriev I.V."/>
            <person name="Hibbett D.S."/>
            <person name="Martin F."/>
            <person name="Nordberg H.P."/>
            <person name="Cantor M.N."/>
            <person name="Hua S.X."/>
        </authorList>
    </citation>
    <scope>NUCLEOTIDE SEQUENCE [LARGE SCALE GENOMIC DNA]</scope>
    <source>
        <strain evidence="8 9">Marx 270</strain>
    </source>
</reference>
<dbReference type="GO" id="GO:0006281">
    <property type="term" value="P:DNA repair"/>
    <property type="evidence" value="ECO:0007669"/>
    <property type="project" value="TreeGrafter"/>
</dbReference>
<dbReference type="HOGENOM" id="CLU_023057_0_0_1"/>